<dbReference type="RefSeq" id="WP_101830379.1">
    <property type="nucleotide sequence ID" value="NZ_FZMO01000042.1"/>
</dbReference>
<reference evidence="2 3" key="1">
    <citation type="submission" date="2017-06" db="EMBL/GenBank/DDBJ databases">
        <authorList>
            <person name="Kim H.J."/>
            <person name="Triplett B.A."/>
        </authorList>
    </citation>
    <scope>NUCLEOTIDE SEQUENCE [LARGE SCALE GENOMIC DNA]</scope>
    <source>
        <strain evidence="2">FRACA_ARgP5</strain>
    </source>
</reference>
<dbReference type="EMBL" id="FZMO01000042">
    <property type="protein sequence ID" value="SNQ46332.1"/>
    <property type="molecule type" value="Genomic_DNA"/>
</dbReference>
<keyword evidence="3" id="KW-1185">Reference proteome</keyword>
<dbReference type="AlphaFoldDB" id="A0A2I2KKX6"/>
<evidence type="ECO:0000256" key="1">
    <source>
        <dbReference type="SAM" id="MobiDB-lite"/>
    </source>
</evidence>
<proteinExistence type="predicted"/>
<feature type="region of interest" description="Disordered" evidence="1">
    <location>
        <begin position="66"/>
        <end position="88"/>
    </location>
</feature>
<organism evidence="2 3">
    <name type="scientific">Frankia canadensis</name>
    <dbReference type="NCBI Taxonomy" id="1836972"/>
    <lineage>
        <taxon>Bacteria</taxon>
        <taxon>Bacillati</taxon>
        <taxon>Actinomycetota</taxon>
        <taxon>Actinomycetes</taxon>
        <taxon>Frankiales</taxon>
        <taxon>Frankiaceae</taxon>
        <taxon>Frankia</taxon>
    </lineage>
</organism>
<dbReference type="Proteomes" id="UP000234331">
    <property type="component" value="Unassembled WGS sequence"/>
</dbReference>
<evidence type="ECO:0000313" key="2">
    <source>
        <dbReference type="EMBL" id="SNQ46332.1"/>
    </source>
</evidence>
<sequence length="88" mass="9189">MESVRLSLDDHIVLDCAVCGVEQPFAQPPCADGHGADCPEWACVECGAAVLVGPVPAARGAGRARSSREPVACREHRGRDRAAARIPA</sequence>
<protein>
    <submittedName>
        <fullName evidence="2">Uncharacterized protein</fullName>
    </submittedName>
</protein>
<name>A0A2I2KKX6_9ACTN</name>
<gene>
    <name evidence="2" type="ORF">FRACA_1360010</name>
</gene>
<dbReference type="OrthoDB" id="3831322at2"/>
<evidence type="ECO:0000313" key="3">
    <source>
        <dbReference type="Proteomes" id="UP000234331"/>
    </source>
</evidence>
<accession>A0A2I2KKX6</accession>